<dbReference type="InterPro" id="IPR043128">
    <property type="entry name" value="Rev_trsase/Diguanyl_cyclase"/>
</dbReference>
<dbReference type="Gene3D" id="3.30.70.270">
    <property type="match status" value="1"/>
</dbReference>
<dbReference type="EC" id="2.7.7.65" evidence="1"/>
<dbReference type="FunFam" id="3.30.70.270:FF:000001">
    <property type="entry name" value="Diguanylate cyclase domain protein"/>
    <property type="match status" value="1"/>
</dbReference>
<keyword evidence="6" id="KW-1185">Reference proteome</keyword>
<keyword evidence="3" id="KW-0812">Transmembrane</keyword>
<dbReference type="HOGENOM" id="CLU_000445_11_1_4"/>
<feature type="domain" description="GGDEF" evidence="4">
    <location>
        <begin position="229"/>
        <end position="363"/>
    </location>
</feature>
<reference evidence="6" key="1">
    <citation type="journal article" date="2014" name="Stand. Genomic Sci.">
        <title>Complete genome sequence of Burkholderia phymatum STM815(T), a broad host range and efficient nitrogen-fixing symbiont of Mimosa species.</title>
        <authorList>
            <person name="Moulin L."/>
            <person name="Klonowska A."/>
            <person name="Caroline B."/>
            <person name="Booth K."/>
            <person name="Vriezen J.A."/>
            <person name="Melkonian R."/>
            <person name="James E.K."/>
            <person name="Young J.P."/>
            <person name="Bena G."/>
            <person name="Hauser L."/>
            <person name="Land M."/>
            <person name="Kyrpides N."/>
            <person name="Bruce D."/>
            <person name="Chain P."/>
            <person name="Copeland A."/>
            <person name="Pitluck S."/>
            <person name="Woyke T."/>
            <person name="Lizotte-Waniewski M."/>
            <person name="Bristow J."/>
            <person name="Riley M."/>
        </authorList>
    </citation>
    <scope>NUCLEOTIDE SEQUENCE [LARGE SCALE GENOMIC DNA]</scope>
    <source>
        <strain evidence="6">DSM 17167 / CIP 108236 / LMG 21445 / STM815</strain>
        <plasmid evidence="6">Plasmid pBPHY01</plasmid>
    </source>
</reference>
<dbReference type="KEGG" id="bph:Bphy_6750"/>
<evidence type="ECO:0000313" key="5">
    <source>
        <dbReference type="EMBL" id="ACC75771.1"/>
    </source>
</evidence>
<dbReference type="EMBL" id="CP001045">
    <property type="protein sequence ID" value="ACC75771.1"/>
    <property type="molecule type" value="Genomic_DNA"/>
</dbReference>
<gene>
    <name evidence="5" type="ordered locus">Bphy_6750</name>
</gene>
<organism evidence="5 6">
    <name type="scientific">Paraburkholderia phymatum (strain DSM 17167 / CIP 108236 / LMG 21445 / STM815)</name>
    <name type="common">Burkholderia phymatum</name>
    <dbReference type="NCBI Taxonomy" id="391038"/>
    <lineage>
        <taxon>Bacteria</taxon>
        <taxon>Pseudomonadati</taxon>
        <taxon>Pseudomonadota</taxon>
        <taxon>Betaproteobacteria</taxon>
        <taxon>Burkholderiales</taxon>
        <taxon>Burkholderiaceae</taxon>
        <taxon>Paraburkholderia</taxon>
    </lineage>
</organism>
<feature type="transmembrane region" description="Helical" evidence="3">
    <location>
        <begin position="16"/>
        <end position="35"/>
    </location>
</feature>
<accession>B2JT68</accession>
<dbReference type="GO" id="GO:0052621">
    <property type="term" value="F:diguanylate cyclase activity"/>
    <property type="evidence" value="ECO:0007669"/>
    <property type="project" value="UniProtKB-EC"/>
</dbReference>
<keyword evidence="3" id="KW-0472">Membrane</keyword>
<comment type="catalytic activity">
    <reaction evidence="2">
        <text>2 GTP = 3',3'-c-di-GMP + 2 diphosphate</text>
        <dbReference type="Rhea" id="RHEA:24898"/>
        <dbReference type="ChEBI" id="CHEBI:33019"/>
        <dbReference type="ChEBI" id="CHEBI:37565"/>
        <dbReference type="ChEBI" id="CHEBI:58805"/>
        <dbReference type="EC" id="2.7.7.65"/>
    </reaction>
</comment>
<dbReference type="PROSITE" id="PS50887">
    <property type="entry name" value="GGDEF"/>
    <property type="match status" value="1"/>
</dbReference>
<feature type="transmembrane region" description="Helical" evidence="3">
    <location>
        <begin position="71"/>
        <end position="91"/>
    </location>
</feature>
<name>B2JT68_PARP8</name>
<dbReference type="InterPro" id="IPR029787">
    <property type="entry name" value="Nucleotide_cyclase"/>
</dbReference>
<feature type="transmembrane region" description="Helical" evidence="3">
    <location>
        <begin position="97"/>
        <end position="117"/>
    </location>
</feature>
<dbReference type="GO" id="GO:1902201">
    <property type="term" value="P:negative regulation of bacterial-type flagellum-dependent cell motility"/>
    <property type="evidence" value="ECO:0007669"/>
    <property type="project" value="TreeGrafter"/>
</dbReference>
<sequence length="370" mass="39658" precursor="true">MTLWECRVHPKRSKELRILATGYATLAIGCAVAAWRRDLPGVLGSALSNLIIVWGYLLILQGVAVLNGRKYVRTSAGVLVLLALAWAIAGVRGQDVMWMYLSAIPIAVACGLTAGELARCDGLKRLQSLRIAILVSGGHAAFYAFRACVLPWLTTLFGFRFLMAVSEITMYEGVLYSVVLPMTLLRLVREETHGQLLLESQTDYLTGLGNRRWFFEEGARILSSSDAARSVSLLAVDLDHFKKINDRYGHETGDRVLKSFADIARSVLGRHAILARIGGEEFAVLLPEHDSIRAKEAGEAVVKSFGETVTLGGNGVGVQATVSIGLAQFGSGASSLGDLLGAADQALYRAKSLGGNRLESAHATVSSAAA</sequence>
<dbReference type="InterPro" id="IPR050469">
    <property type="entry name" value="Diguanylate_Cyclase"/>
</dbReference>
<dbReference type="SUPFAM" id="SSF55073">
    <property type="entry name" value="Nucleotide cyclase"/>
    <property type="match status" value="1"/>
</dbReference>
<evidence type="ECO:0000256" key="1">
    <source>
        <dbReference type="ARBA" id="ARBA00012528"/>
    </source>
</evidence>
<feature type="transmembrane region" description="Helical" evidence="3">
    <location>
        <begin position="129"/>
        <end position="153"/>
    </location>
</feature>
<dbReference type="Proteomes" id="UP000001192">
    <property type="component" value="Plasmid pBPHY01"/>
</dbReference>
<dbReference type="GO" id="GO:0005886">
    <property type="term" value="C:plasma membrane"/>
    <property type="evidence" value="ECO:0007669"/>
    <property type="project" value="TreeGrafter"/>
</dbReference>
<dbReference type="PROSITE" id="PS51257">
    <property type="entry name" value="PROKAR_LIPOPROTEIN"/>
    <property type="match status" value="1"/>
</dbReference>
<keyword evidence="3" id="KW-1133">Transmembrane helix</keyword>
<keyword evidence="5" id="KW-0614">Plasmid</keyword>
<dbReference type="GO" id="GO:0043709">
    <property type="term" value="P:cell adhesion involved in single-species biofilm formation"/>
    <property type="evidence" value="ECO:0007669"/>
    <property type="project" value="TreeGrafter"/>
</dbReference>
<evidence type="ECO:0000256" key="2">
    <source>
        <dbReference type="ARBA" id="ARBA00034247"/>
    </source>
</evidence>
<dbReference type="PANTHER" id="PTHR45138">
    <property type="entry name" value="REGULATORY COMPONENTS OF SENSORY TRANSDUCTION SYSTEM"/>
    <property type="match status" value="1"/>
</dbReference>
<evidence type="ECO:0000313" key="6">
    <source>
        <dbReference type="Proteomes" id="UP000001192"/>
    </source>
</evidence>
<proteinExistence type="predicted"/>
<dbReference type="AlphaFoldDB" id="B2JT68"/>
<dbReference type="InterPro" id="IPR000160">
    <property type="entry name" value="GGDEF_dom"/>
</dbReference>
<dbReference type="CDD" id="cd01949">
    <property type="entry name" value="GGDEF"/>
    <property type="match status" value="1"/>
</dbReference>
<dbReference type="Pfam" id="PF00990">
    <property type="entry name" value="GGDEF"/>
    <property type="match status" value="1"/>
</dbReference>
<dbReference type="NCBIfam" id="TIGR00254">
    <property type="entry name" value="GGDEF"/>
    <property type="match status" value="1"/>
</dbReference>
<protein>
    <recommendedName>
        <fullName evidence="1">diguanylate cyclase</fullName>
        <ecNumber evidence="1">2.7.7.65</ecNumber>
    </recommendedName>
</protein>
<dbReference type="PANTHER" id="PTHR45138:SF9">
    <property type="entry name" value="DIGUANYLATE CYCLASE DGCM-RELATED"/>
    <property type="match status" value="1"/>
</dbReference>
<evidence type="ECO:0000259" key="4">
    <source>
        <dbReference type="PROSITE" id="PS50887"/>
    </source>
</evidence>
<dbReference type="SMART" id="SM00267">
    <property type="entry name" value="GGDEF"/>
    <property type="match status" value="1"/>
</dbReference>
<evidence type="ECO:0000256" key="3">
    <source>
        <dbReference type="SAM" id="Phobius"/>
    </source>
</evidence>
<geneLocation type="plasmid" evidence="5 6">
    <name>pBPHY01</name>
</geneLocation>